<dbReference type="PIRSF" id="PIRSF029720">
    <property type="entry name" value="UCP029720"/>
    <property type="match status" value="1"/>
</dbReference>
<keyword evidence="3" id="KW-1185">Reference proteome</keyword>
<gene>
    <name evidence="2" type="ORF">MEA186_11321</name>
</gene>
<sequence length="144" mass="15734">MEKEAAISRALLRIPREISMKTITAGLAALLLSTAASFAAEAWKEADVGGTKIYTDANGMTLYTYDKDEKGKTNCYDKCATNWPPLKAEADAKADGEWTVVDRTDGTKMWAYEGKPVYTFIKDKKAGDMTGDGVGEVWHVVKAD</sequence>
<dbReference type="InterPro" id="IPR005297">
    <property type="entry name" value="Lipoprotein_repeat"/>
</dbReference>
<dbReference type="Proteomes" id="UP000002949">
    <property type="component" value="Unassembled WGS sequence"/>
</dbReference>
<name>G6Y8J7_9HYPH</name>
<dbReference type="PANTHER" id="PTHR39335:SF1">
    <property type="entry name" value="BLL4220 PROTEIN"/>
    <property type="match status" value="1"/>
</dbReference>
<organism evidence="2 3">
    <name type="scientific">Mesorhizobium amorphae CCNWGS0123</name>
    <dbReference type="NCBI Taxonomy" id="1082933"/>
    <lineage>
        <taxon>Bacteria</taxon>
        <taxon>Pseudomonadati</taxon>
        <taxon>Pseudomonadota</taxon>
        <taxon>Alphaproteobacteria</taxon>
        <taxon>Hyphomicrobiales</taxon>
        <taxon>Phyllobacteriaceae</taxon>
        <taxon>Mesorhizobium</taxon>
    </lineage>
</organism>
<accession>G6Y8J7</accession>
<dbReference type="PATRIC" id="fig|1082933.3.peg.2183"/>
<dbReference type="AlphaFoldDB" id="G6Y8J7"/>
<evidence type="ECO:0000313" key="3">
    <source>
        <dbReference type="Proteomes" id="UP000002949"/>
    </source>
</evidence>
<evidence type="ECO:0000256" key="1">
    <source>
        <dbReference type="SAM" id="SignalP"/>
    </source>
</evidence>
<dbReference type="EMBL" id="AGSN01000092">
    <property type="protein sequence ID" value="EHH11949.1"/>
    <property type="molecule type" value="Genomic_DNA"/>
</dbReference>
<dbReference type="Pfam" id="PF03640">
    <property type="entry name" value="Lipoprotein_15"/>
    <property type="match status" value="2"/>
</dbReference>
<reference evidence="2 3" key="1">
    <citation type="journal article" date="2012" name="J. Bacteriol.">
        <title>Draft Genome Sequence of Plant Growth-Promoting Rhizobium Mesorhizobium amorphae, Isolated from Zinc-Lead Mine Tailings.</title>
        <authorList>
            <person name="Hao X."/>
            <person name="Lin Y."/>
            <person name="Johnstone L."/>
            <person name="Baltrus D.A."/>
            <person name="Miller S.J."/>
            <person name="Wei G."/>
            <person name="Rensing C."/>
        </authorList>
    </citation>
    <scope>NUCLEOTIDE SEQUENCE [LARGE SCALE GENOMIC DNA]</scope>
    <source>
        <strain evidence="2 3">CCNWGS0123</strain>
    </source>
</reference>
<evidence type="ECO:0000313" key="2">
    <source>
        <dbReference type="EMBL" id="EHH11949.1"/>
    </source>
</evidence>
<proteinExistence type="predicted"/>
<dbReference type="GO" id="GO:0043448">
    <property type="term" value="P:alkane catabolic process"/>
    <property type="evidence" value="ECO:0007669"/>
    <property type="project" value="TreeGrafter"/>
</dbReference>
<feature type="signal peptide" evidence="1">
    <location>
        <begin position="1"/>
        <end position="39"/>
    </location>
</feature>
<dbReference type="PANTHER" id="PTHR39335">
    <property type="entry name" value="BLL4220 PROTEIN"/>
    <property type="match status" value="1"/>
</dbReference>
<dbReference type="InterPro" id="IPR014558">
    <property type="entry name" value="UCP029720"/>
</dbReference>
<dbReference type="eggNOG" id="COG4315">
    <property type="taxonomic scope" value="Bacteria"/>
</dbReference>
<dbReference type="STRING" id="1082933.A6B35_20600"/>
<keyword evidence="1" id="KW-0732">Signal</keyword>
<feature type="chain" id="PRO_5003490427" evidence="1">
    <location>
        <begin position="40"/>
        <end position="144"/>
    </location>
</feature>
<protein>
    <submittedName>
        <fullName evidence="2">Secreted repeat-containing protein</fullName>
    </submittedName>
</protein>